<evidence type="ECO:0000313" key="2">
    <source>
        <dbReference type="EMBL" id="BDU69264.1"/>
    </source>
</evidence>
<keyword evidence="3" id="KW-1185">Reference proteome</keyword>
<name>A0ABM8DQM2_9BACT</name>
<evidence type="ECO:0000256" key="1">
    <source>
        <dbReference type="SAM" id="Phobius"/>
    </source>
</evidence>
<feature type="transmembrane region" description="Helical" evidence="1">
    <location>
        <begin position="49"/>
        <end position="72"/>
    </location>
</feature>
<gene>
    <name evidence="2" type="ORF">GETHOR_13650</name>
</gene>
<accession>A0ABM8DQM2</accession>
<sequence>MRLFQHAFVFLLAYGLSICLLYLFRRSIKRGVSVYFETKYYREADPVPFWIRTAYLGVLGLGLLIFISYLLFLDLTGQVP</sequence>
<organism evidence="2 3">
    <name type="scientific">Geothrix oryzae</name>
    <dbReference type="NCBI Taxonomy" id="2927975"/>
    <lineage>
        <taxon>Bacteria</taxon>
        <taxon>Pseudomonadati</taxon>
        <taxon>Acidobacteriota</taxon>
        <taxon>Holophagae</taxon>
        <taxon>Holophagales</taxon>
        <taxon>Holophagaceae</taxon>
        <taxon>Geothrix</taxon>
    </lineage>
</organism>
<protein>
    <submittedName>
        <fullName evidence="2">Uncharacterized protein</fullName>
    </submittedName>
</protein>
<proteinExistence type="predicted"/>
<dbReference type="Proteomes" id="UP001242010">
    <property type="component" value="Chromosome"/>
</dbReference>
<keyword evidence="1" id="KW-0472">Membrane</keyword>
<reference evidence="3" key="1">
    <citation type="journal article" date="2023" name="Int. J. Syst. Evol. Microbiol.">
        <title>Mesoterricola silvestris gen. nov., sp. nov., Mesoterricola sediminis sp. nov., Geothrix oryzae sp. nov., Geothrix edaphica sp. nov., Geothrix rubra sp. nov., and Geothrix limicola sp. nov., six novel members of Acidobacteriota isolated from soils.</title>
        <authorList>
            <person name="Itoh H."/>
            <person name="Sugisawa Y."/>
            <person name="Mise K."/>
            <person name="Xu Z."/>
            <person name="Kuniyasu M."/>
            <person name="Ushijima N."/>
            <person name="Kawano K."/>
            <person name="Kobayashi E."/>
            <person name="Shiratori Y."/>
            <person name="Masuda Y."/>
            <person name="Senoo K."/>
        </authorList>
    </citation>
    <scope>NUCLEOTIDE SEQUENCE [LARGE SCALE GENOMIC DNA]</scope>
    <source>
        <strain evidence="3">Red222</strain>
    </source>
</reference>
<keyword evidence="1" id="KW-1133">Transmembrane helix</keyword>
<dbReference type="EMBL" id="AP027079">
    <property type="protein sequence ID" value="BDU69264.1"/>
    <property type="molecule type" value="Genomic_DNA"/>
</dbReference>
<evidence type="ECO:0000313" key="3">
    <source>
        <dbReference type="Proteomes" id="UP001242010"/>
    </source>
</evidence>
<feature type="transmembrane region" description="Helical" evidence="1">
    <location>
        <begin position="6"/>
        <end position="24"/>
    </location>
</feature>
<keyword evidence="1" id="KW-0812">Transmembrane</keyword>